<protein>
    <submittedName>
        <fullName evidence="1">Uncharacterized protein</fullName>
    </submittedName>
</protein>
<reference evidence="2" key="1">
    <citation type="journal article" date="2011" name="Genome Biol.">
        <title>Comparative and functional genomics provide insights into the pathogenicity of dermatophytic fungi.</title>
        <authorList>
            <person name="Burmester A."/>
            <person name="Shelest E."/>
            <person name="Gloeckner G."/>
            <person name="Heddergott C."/>
            <person name="Schindler S."/>
            <person name="Staib P."/>
            <person name="Heidel A."/>
            <person name="Felder M."/>
            <person name="Petzold A."/>
            <person name="Szafranski K."/>
            <person name="Feuermann M."/>
            <person name="Pedruzzi I."/>
            <person name="Priebe S."/>
            <person name="Groth M."/>
            <person name="Winkler R."/>
            <person name="Li W."/>
            <person name="Kniemeyer O."/>
            <person name="Schroeckh V."/>
            <person name="Hertweck C."/>
            <person name="Hube B."/>
            <person name="White T.C."/>
            <person name="Platzer M."/>
            <person name="Guthke R."/>
            <person name="Heitman J."/>
            <person name="Woestemeyer J."/>
            <person name="Zipfel P.F."/>
            <person name="Monod M."/>
            <person name="Brakhage A.A."/>
        </authorList>
    </citation>
    <scope>NUCLEOTIDE SEQUENCE [LARGE SCALE GENOMIC DNA]</scope>
    <source>
        <strain evidence="2">HKI 0517</strain>
    </source>
</reference>
<dbReference type="KEGG" id="tve:TRV_04692"/>
<evidence type="ECO:0000313" key="2">
    <source>
        <dbReference type="Proteomes" id="UP000008383"/>
    </source>
</evidence>
<dbReference type="RefSeq" id="XP_003021260.1">
    <property type="nucleotide sequence ID" value="XM_003021214.1"/>
</dbReference>
<evidence type="ECO:0000313" key="1">
    <source>
        <dbReference type="EMBL" id="EFE40642.1"/>
    </source>
</evidence>
<name>D4DC40_TRIVH</name>
<dbReference type="GeneID" id="9578105"/>
<sequence>MDVWDEGDDQLDLGQLGVQGSRVIDVQGDGVGVLDALAELLGALEGTAGCFIPSLAGGLSVKYTAVFYIEAPRGKISPTNSQEDTGLAQLVDGRLSDCQTEVRISANSSVQTLSLVVVSEAARLTEAASKPVIVSQSS</sequence>
<gene>
    <name evidence="1" type="ORF">TRV_04692</name>
</gene>
<keyword evidence="2" id="KW-1185">Reference proteome</keyword>
<dbReference type="HOGENOM" id="CLU_1856742_0_0_1"/>
<dbReference type="AlphaFoldDB" id="D4DC40"/>
<dbReference type="Proteomes" id="UP000008383">
    <property type="component" value="Unassembled WGS sequence"/>
</dbReference>
<accession>D4DC40</accession>
<dbReference type="EMBL" id="ACYE01000235">
    <property type="protein sequence ID" value="EFE40642.1"/>
    <property type="molecule type" value="Genomic_DNA"/>
</dbReference>
<organism evidence="1 2">
    <name type="scientific">Trichophyton verrucosum (strain HKI 0517)</name>
    <dbReference type="NCBI Taxonomy" id="663202"/>
    <lineage>
        <taxon>Eukaryota</taxon>
        <taxon>Fungi</taxon>
        <taxon>Dikarya</taxon>
        <taxon>Ascomycota</taxon>
        <taxon>Pezizomycotina</taxon>
        <taxon>Eurotiomycetes</taxon>
        <taxon>Eurotiomycetidae</taxon>
        <taxon>Onygenales</taxon>
        <taxon>Arthrodermataceae</taxon>
        <taxon>Trichophyton</taxon>
    </lineage>
</organism>
<comment type="caution">
    <text evidence="1">The sequence shown here is derived from an EMBL/GenBank/DDBJ whole genome shotgun (WGS) entry which is preliminary data.</text>
</comment>
<proteinExistence type="predicted"/>